<dbReference type="EMBL" id="CP014143">
    <property type="protein sequence ID" value="AOS96897.1"/>
    <property type="molecule type" value="Genomic_DNA"/>
</dbReference>
<evidence type="ECO:0000313" key="10">
    <source>
        <dbReference type="Proteomes" id="UP000095672"/>
    </source>
</evidence>
<feature type="signal peptide" evidence="7">
    <location>
        <begin position="1"/>
        <end position="20"/>
    </location>
</feature>
<keyword evidence="5 6" id="KW-0449">Lipoprotein</keyword>
<keyword evidence="1 6" id="KW-0732">Signal</keyword>
<dbReference type="PANTHER" id="PTHR37423:SF1">
    <property type="entry name" value="OUTER MEMBRANE PROTEIN ASSEMBLY FACTOR BAMD"/>
    <property type="match status" value="1"/>
</dbReference>
<evidence type="ECO:0000256" key="4">
    <source>
        <dbReference type="ARBA" id="ARBA00023237"/>
    </source>
</evidence>
<dbReference type="SUPFAM" id="SSF48452">
    <property type="entry name" value="TPR-like"/>
    <property type="match status" value="1"/>
</dbReference>
<dbReference type="AlphaFoldDB" id="A0A1C9W6X3"/>
<dbReference type="GO" id="GO:0043165">
    <property type="term" value="P:Gram-negative-bacterium-type cell outer membrane assembly"/>
    <property type="evidence" value="ECO:0007669"/>
    <property type="project" value="UniProtKB-UniRule"/>
</dbReference>
<dbReference type="RefSeq" id="WP_145924338.1">
    <property type="nucleotide sequence ID" value="NZ_CP014143.1"/>
</dbReference>
<dbReference type="GO" id="GO:1990063">
    <property type="term" value="C:Bam protein complex"/>
    <property type="evidence" value="ECO:0007669"/>
    <property type="project" value="TreeGrafter"/>
</dbReference>
<evidence type="ECO:0000256" key="7">
    <source>
        <dbReference type="SAM" id="SignalP"/>
    </source>
</evidence>
<gene>
    <name evidence="9" type="primary">bamD_1</name>
    <name evidence="6" type="synonym">bamD</name>
    <name evidence="9" type="ORF">AUP74_01449</name>
</gene>
<dbReference type="Gene3D" id="1.25.40.10">
    <property type="entry name" value="Tetratricopeptide repeat domain"/>
    <property type="match status" value="1"/>
</dbReference>
<reference evidence="10" key="1">
    <citation type="submission" date="2016-01" db="EMBL/GenBank/DDBJ databases">
        <title>Complete genome sequence of Microbulbifer sp. CCB-MM1, a halophile isolated from Matang Mangrove Forest, Perak.</title>
        <authorList>
            <person name="Moh T.H."/>
            <person name="Dinesh B."/>
            <person name="Lau N.-S."/>
            <person name="Go F."/>
            <person name="Alexander Chong S.-C."/>
        </authorList>
    </citation>
    <scope>NUCLEOTIDE SEQUENCE [LARGE SCALE GENOMIC DNA]</scope>
    <source>
        <strain evidence="10">CCB-MM1</strain>
    </source>
</reference>
<dbReference type="InterPro" id="IPR039565">
    <property type="entry name" value="BamD-like"/>
</dbReference>
<dbReference type="OrthoDB" id="9779191at2"/>
<evidence type="ECO:0000259" key="8">
    <source>
        <dbReference type="Pfam" id="PF13525"/>
    </source>
</evidence>
<dbReference type="GO" id="GO:0051205">
    <property type="term" value="P:protein insertion into membrane"/>
    <property type="evidence" value="ECO:0007669"/>
    <property type="project" value="UniProtKB-UniRule"/>
</dbReference>
<dbReference type="CDD" id="cd15830">
    <property type="entry name" value="BamD"/>
    <property type="match status" value="1"/>
</dbReference>
<keyword evidence="10" id="KW-1185">Reference proteome</keyword>
<dbReference type="Proteomes" id="UP000095672">
    <property type="component" value="Chromosome"/>
</dbReference>
<dbReference type="STRING" id="1769779.AUP74_01449"/>
<evidence type="ECO:0000256" key="5">
    <source>
        <dbReference type="ARBA" id="ARBA00023288"/>
    </source>
</evidence>
<accession>A0A1C9W6X3</accession>
<comment type="subunit">
    <text evidence="6">Part of the Bam complex.</text>
</comment>
<protein>
    <recommendedName>
        <fullName evidence="6">Outer membrane protein assembly factor BamD</fullName>
    </recommendedName>
</protein>
<dbReference type="Pfam" id="PF13525">
    <property type="entry name" value="YfiO"/>
    <property type="match status" value="1"/>
</dbReference>
<dbReference type="InterPro" id="IPR017689">
    <property type="entry name" value="BamD"/>
</dbReference>
<feature type="domain" description="Outer membrane lipoprotein BamD-like" evidence="8">
    <location>
        <begin position="35"/>
        <end position="236"/>
    </location>
</feature>
<organism evidence="9 10">
    <name type="scientific">Microbulbifer aggregans</name>
    <dbReference type="NCBI Taxonomy" id="1769779"/>
    <lineage>
        <taxon>Bacteria</taxon>
        <taxon>Pseudomonadati</taxon>
        <taxon>Pseudomonadota</taxon>
        <taxon>Gammaproteobacteria</taxon>
        <taxon>Cellvibrionales</taxon>
        <taxon>Microbulbiferaceae</taxon>
        <taxon>Microbulbifer</taxon>
    </lineage>
</organism>
<keyword evidence="4 6" id="KW-0998">Cell outer membrane</keyword>
<evidence type="ECO:0000256" key="6">
    <source>
        <dbReference type="HAMAP-Rule" id="MF_00922"/>
    </source>
</evidence>
<comment type="similarity">
    <text evidence="6">Belongs to the BamD family.</text>
</comment>
<proteinExistence type="inferred from homology"/>
<dbReference type="HAMAP" id="MF_00922">
    <property type="entry name" value="OM_assembly_BamD"/>
    <property type="match status" value="1"/>
</dbReference>
<comment type="function">
    <text evidence="6">Part of the outer membrane protein assembly complex, which is involved in assembly and insertion of beta-barrel proteins into the outer membrane.</text>
</comment>
<dbReference type="PROSITE" id="PS51257">
    <property type="entry name" value="PROKAR_LIPOPROTEIN"/>
    <property type="match status" value="1"/>
</dbReference>
<comment type="subcellular location">
    <subcellularLocation>
        <location evidence="6">Cell outer membrane</location>
        <topology evidence="6">Lipid-anchor</topology>
    </subcellularLocation>
</comment>
<evidence type="ECO:0000313" key="9">
    <source>
        <dbReference type="EMBL" id="AOS96897.1"/>
    </source>
</evidence>
<dbReference type="KEGG" id="micc:AUP74_01449"/>
<dbReference type="PANTHER" id="PTHR37423">
    <property type="entry name" value="SOLUBLE LYTIC MUREIN TRANSGLYCOSYLASE-RELATED"/>
    <property type="match status" value="1"/>
</dbReference>
<evidence type="ECO:0000256" key="1">
    <source>
        <dbReference type="ARBA" id="ARBA00022729"/>
    </source>
</evidence>
<keyword evidence="3 6" id="KW-0564">Palmitate</keyword>
<dbReference type="InterPro" id="IPR011990">
    <property type="entry name" value="TPR-like_helical_dom_sf"/>
</dbReference>
<dbReference type="PATRIC" id="fig|1769779.3.peg.1457"/>
<name>A0A1C9W6X3_9GAMM</name>
<dbReference type="FunFam" id="1.25.40.10:FF:000419">
    <property type="entry name" value="Outer membrane protein assembly factor BamD"/>
    <property type="match status" value="1"/>
</dbReference>
<evidence type="ECO:0000256" key="3">
    <source>
        <dbReference type="ARBA" id="ARBA00023139"/>
    </source>
</evidence>
<feature type="chain" id="PRO_5009006004" description="Outer membrane protein assembly factor BamD" evidence="7">
    <location>
        <begin position="21"/>
        <end position="310"/>
    </location>
</feature>
<dbReference type="NCBIfam" id="TIGR03302">
    <property type="entry name" value="OM_YfiO"/>
    <property type="match status" value="1"/>
</dbReference>
<evidence type="ECO:0000256" key="2">
    <source>
        <dbReference type="ARBA" id="ARBA00023136"/>
    </source>
</evidence>
<sequence precursor="true">MQAWKTLWLVVMSAIVVACASTDESEEGLPSGSRTEQAFYEAAQRQLRSSQWDLAIKNLRALEDNFPFGSYAEQAQLELIYAYYRNYENDAAIASADRFIRLHPQHRNVDYAYYMKGLASFTEGTGLFERFLPTDMTRRDPGSARESFAYFAQLMARFPESRYAPDAQKRMIHLRNLLARYEIHVANYYFKRGAYLAATNRGRYVVENFQQTPAVPDALAVMVQGYHLLEMPDLEANSLTVLQANYPDHPAFRNDGSFNYNYYKGASGRSIVHRLTLGLFEKSDPRGFDSRDQYNVEYRREDAPLPPELM</sequence>
<keyword evidence="2 6" id="KW-0472">Membrane</keyword>